<keyword evidence="2" id="KW-0472">Membrane</keyword>
<name>A0A1H8H9W4_9BURK</name>
<dbReference type="AlphaFoldDB" id="A0A1H8H9W4"/>
<dbReference type="STRING" id="1121117.SAMN02745977_01479"/>
<evidence type="ECO:0000256" key="2">
    <source>
        <dbReference type="SAM" id="Phobius"/>
    </source>
</evidence>
<proteinExistence type="predicted"/>
<dbReference type="Proteomes" id="UP000199531">
    <property type="component" value="Unassembled WGS sequence"/>
</dbReference>
<keyword evidence="4" id="KW-1185">Reference proteome</keyword>
<feature type="region of interest" description="Disordered" evidence="1">
    <location>
        <begin position="73"/>
        <end position="100"/>
    </location>
</feature>
<organism evidence="3 4">
    <name type="scientific">Brachymonas denitrificans DSM 15123</name>
    <dbReference type="NCBI Taxonomy" id="1121117"/>
    <lineage>
        <taxon>Bacteria</taxon>
        <taxon>Pseudomonadati</taxon>
        <taxon>Pseudomonadota</taxon>
        <taxon>Betaproteobacteria</taxon>
        <taxon>Burkholderiales</taxon>
        <taxon>Comamonadaceae</taxon>
        <taxon>Brachymonas</taxon>
    </lineage>
</organism>
<protein>
    <recommendedName>
        <fullName evidence="5">Nitrogen fixation protein FixH</fullName>
    </recommendedName>
</protein>
<gene>
    <name evidence="3" type="ORF">SAMN02745977_01479</name>
</gene>
<evidence type="ECO:0000313" key="4">
    <source>
        <dbReference type="Proteomes" id="UP000199531"/>
    </source>
</evidence>
<feature type="region of interest" description="Disordered" evidence="1">
    <location>
        <begin position="1"/>
        <end position="26"/>
    </location>
</feature>
<evidence type="ECO:0000256" key="1">
    <source>
        <dbReference type="SAM" id="MobiDB-lite"/>
    </source>
</evidence>
<evidence type="ECO:0008006" key="5">
    <source>
        <dbReference type="Google" id="ProtNLM"/>
    </source>
</evidence>
<keyword evidence="2" id="KW-1133">Transmembrane helix</keyword>
<evidence type="ECO:0000313" key="3">
    <source>
        <dbReference type="EMBL" id="SEN52900.1"/>
    </source>
</evidence>
<dbReference type="RefSeq" id="WP_091816020.1">
    <property type="nucleotide sequence ID" value="NZ_FOCW01000002.1"/>
</dbReference>
<reference evidence="3 4" key="1">
    <citation type="submission" date="2016-10" db="EMBL/GenBank/DDBJ databases">
        <authorList>
            <person name="de Groot N.N."/>
        </authorList>
    </citation>
    <scope>NUCLEOTIDE SEQUENCE [LARGE SCALE GENOMIC DNA]</scope>
    <source>
        <strain evidence="3 4">DSM 15123</strain>
    </source>
</reference>
<keyword evidence="2" id="KW-0812">Transmembrane</keyword>
<feature type="compositionally biased region" description="Polar residues" evidence="1">
    <location>
        <begin position="1"/>
        <end position="12"/>
    </location>
</feature>
<accession>A0A1H8H9W4</accession>
<dbReference type="OrthoDB" id="5295180at2"/>
<feature type="transmembrane region" description="Helical" evidence="2">
    <location>
        <begin position="33"/>
        <end position="55"/>
    </location>
</feature>
<dbReference type="EMBL" id="FOCW01000002">
    <property type="protein sequence ID" value="SEN52900.1"/>
    <property type="molecule type" value="Genomic_DNA"/>
</dbReference>
<sequence length="100" mass="11068">MTQERMQTNQSKAGLPGQQDHPEEGRPWWKYPVVWMVVGGPVAVIIASLITWYFIMHSPNEVLIESREVETPGLSDQGAQFTPANRARNHAATGGVPASR</sequence>